<evidence type="ECO:0000313" key="3">
    <source>
        <dbReference type="EMBL" id="ATL47422.1"/>
    </source>
</evidence>
<evidence type="ECO:0000313" key="4">
    <source>
        <dbReference type="Proteomes" id="UP000220133"/>
    </source>
</evidence>
<organism evidence="3 4">
    <name type="scientific">Chitinophaga caeni</name>
    <dbReference type="NCBI Taxonomy" id="2029983"/>
    <lineage>
        <taxon>Bacteria</taxon>
        <taxon>Pseudomonadati</taxon>
        <taxon>Bacteroidota</taxon>
        <taxon>Chitinophagia</taxon>
        <taxon>Chitinophagales</taxon>
        <taxon>Chitinophagaceae</taxon>
        <taxon>Chitinophaga</taxon>
    </lineage>
</organism>
<proteinExistence type="predicted"/>
<feature type="signal peptide" evidence="1">
    <location>
        <begin position="1"/>
        <end position="25"/>
    </location>
</feature>
<evidence type="ECO:0000256" key="1">
    <source>
        <dbReference type="SAM" id="SignalP"/>
    </source>
</evidence>
<protein>
    <recommendedName>
        <fullName evidence="2">Secretion system C-terminal sorting domain-containing protein</fullName>
    </recommendedName>
</protein>
<name>A0A291QU60_9BACT</name>
<dbReference type="RefSeq" id="WP_098193802.1">
    <property type="nucleotide sequence ID" value="NZ_CP023777.1"/>
</dbReference>
<dbReference type="NCBIfam" id="TIGR04183">
    <property type="entry name" value="Por_Secre_tail"/>
    <property type="match status" value="1"/>
</dbReference>
<dbReference type="Proteomes" id="UP000220133">
    <property type="component" value="Chromosome"/>
</dbReference>
<sequence length="171" mass="18724">MKSKLLPSCICLLLNLLLLSKPTKAQFELQLVREVVASTGGTAIANGVLYEYTIGDFAILTLSSGNRMLSQGFHQPEIIPRPPLGIPIVTNFMIFPNPVKTTMKIQFDLAREATTTVIIMNAAGQIIFQDIRQYGTGKVLIPVPADQFASGIYTVILKVDGKVYTDKIVIQ</sequence>
<feature type="domain" description="Secretion system C-terminal sorting" evidence="2">
    <location>
        <begin position="94"/>
        <end position="170"/>
    </location>
</feature>
<accession>A0A291QU60</accession>
<dbReference type="Pfam" id="PF18962">
    <property type="entry name" value="Por_Secre_tail"/>
    <property type="match status" value="1"/>
</dbReference>
<dbReference type="EMBL" id="CP023777">
    <property type="protein sequence ID" value="ATL47422.1"/>
    <property type="molecule type" value="Genomic_DNA"/>
</dbReference>
<reference evidence="3 4" key="1">
    <citation type="submission" date="2017-10" db="EMBL/GenBank/DDBJ databases">
        <title>Paenichitinophaga pekingensis gen. nov., sp. nov., isolated from activated sludge.</title>
        <authorList>
            <person name="Jin D."/>
            <person name="Kong X."/>
            <person name="Deng Y."/>
            <person name="Bai Z."/>
        </authorList>
    </citation>
    <scope>NUCLEOTIDE SEQUENCE [LARGE SCALE GENOMIC DNA]</scope>
    <source>
        <strain evidence="3 4">13</strain>
    </source>
</reference>
<dbReference type="KEGG" id="cbae:COR50_09700"/>
<dbReference type="InterPro" id="IPR026444">
    <property type="entry name" value="Secre_tail"/>
</dbReference>
<keyword evidence="4" id="KW-1185">Reference proteome</keyword>
<dbReference type="OrthoDB" id="671724at2"/>
<gene>
    <name evidence="3" type="ORF">COR50_09700</name>
</gene>
<keyword evidence="1" id="KW-0732">Signal</keyword>
<evidence type="ECO:0000259" key="2">
    <source>
        <dbReference type="Pfam" id="PF18962"/>
    </source>
</evidence>
<dbReference type="AlphaFoldDB" id="A0A291QU60"/>
<feature type="chain" id="PRO_5012877801" description="Secretion system C-terminal sorting domain-containing protein" evidence="1">
    <location>
        <begin position="26"/>
        <end position="171"/>
    </location>
</feature>